<name>A0ABQ5B5L1_9ASTR</name>
<sequence length="345" mass="38890">MYCRLVHRMTLEGLVFMPDCLTKVGQIHERQWKMLELFLLVHHGHLFQTPGVQKPVVVVSSCSRALSFHWSMVEAGYFPDLFLWTPKSVPGEVLDLIAPSRVLDSLEILSILYWIATSCFLHFICYIDQRYARNGERALQHIDMFGLSSGGVVFIALVLGFSVRGRLVGALKDGSTMAVTGVSIREVAHQLDTASSVVDHQEFTELGSHECLQFPGLLEPGANITLSYYRLFHQDCIGIERNHIQQFPLYVYFHHHGCGYLVMDKSSLSSSSSVVSSYPHLELSHPSSVHHHLLIRYPPQSHNQGHGNPCVLKRVPFICTRNHWMRAVSFFTALLGIILVAVLSK</sequence>
<protein>
    <submittedName>
        <fullName evidence="2">Uncharacterized protein</fullName>
    </submittedName>
</protein>
<keyword evidence="3" id="KW-1185">Reference proteome</keyword>
<comment type="caution">
    <text evidence="2">The sequence shown here is derived from an EMBL/GenBank/DDBJ whole genome shotgun (WGS) entry which is preliminary data.</text>
</comment>
<evidence type="ECO:0000256" key="1">
    <source>
        <dbReference type="SAM" id="Phobius"/>
    </source>
</evidence>
<feature type="transmembrane region" description="Helical" evidence="1">
    <location>
        <begin position="323"/>
        <end position="343"/>
    </location>
</feature>
<keyword evidence="1" id="KW-0472">Membrane</keyword>
<proteinExistence type="predicted"/>
<feature type="transmembrane region" description="Helical" evidence="1">
    <location>
        <begin position="106"/>
        <end position="124"/>
    </location>
</feature>
<gene>
    <name evidence="2" type="ORF">Tco_0857172</name>
</gene>
<keyword evidence="1" id="KW-1133">Transmembrane helix</keyword>
<reference evidence="2" key="2">
    <citation type="submission" date="2022-01" db="EMBL/GenBank/DDBJ databases">
        <authorList>
            <person name="Yamashiro T."/>
            <person name="Shiraishi A."/>
            <person name="Satake H."/>
            <person name="Nakayama K."/>
        </authorList>
    </citation>
    <scope>NUCLEOTIDE SEQUENCE</scope>
</reference>
<dbReference type="Proteomes" id="UP001151760">
    <property type="component" value="Unassembled WGS sequence"/>
</dbReference>
<accession>A0ABQ5B5L1</accession>
<reference evidence="2" key="1">
    <citation type="journal article" date="2022" name="Int. J. Mol. Sci.">
        <title>Draft Genome of Tanacetum Coccineum: Genomic Comparison of Closely Related Tanacetum-Family Plants.</title>
        <authorList>
            <person name="Yamashiro T."/>
            <person name="Shiraishi A."/>
            <person name="Nakayama K."/>
            <person name="Satake H."/>
        </authorList>
    </citation>
    <scope>NUCLEOTIDE SEQUENCE</scope>
</reference>
<feature type="transmembrane region" description="Helical" evidence="1">
    <location>
        <begin position="144"/>
        <end position="163"/>
    </location>
</feature>
<keyword evidence="1" id="KW-0812">Transmembrane</keyword>
<organism evidence="2 3">
    <name type="scientific">Tanacetum coccineum</name>
    <dbReference type="NCBI Taxonomy" id="301880"/>
    <lineage>
        <taxon>Eukaryota</taxon>
        <taxon>Viridiplantae</taxon>
        <taxon>Streptophyta</taxon>
        <taxon>Embryophyta</taxon>
        <taxon>Tracheophyta</taxon>
        <taxon>Spermatophyta</taxon>
        <taxon>Magnoliopsida</taxon>
        <taxon>eudicotyledons</taxon>
        <taxon>Gunneridae</taxon>
        <taxon>Pentapetalae</taxon>
        <taxon>asterids</taxon>
        <taxon>campanulids</taxon>
        <taxon>Asterales</taxon>
        <taxon>Asteraceae</taxon>
        <taxon>Asteroideae</taxon>
        <taxon>Anthemideae</taxon>
        <taxon>Anthemidinae</taxon>
        <taxon>Tanacetum</taxon>
    </lineage>
</organism>
<dbReference type="EMBL" id="BQNB010012964">
    <property type="protein sequence ID" value="GJT10130.1"/>
    <property type="molecule type" value="Genomic_DNA"/>
</dbReference>
<evidence type="ECO:0000313" key="2">
    <source>
        <dbReference type="EMBL" id="GJT10130.1"/>
    </source>
</evidence>
<evidence type="ECO:0000313" key="3">
    <source>
        <dbReference type="Proteomes" id="UP001151760"/>
    </source>
</evidence>